<name>A0A849SFQ5_UNCEI</name>
<dbReference type="Proteomes" id="UP000580839">
    <property type="component" value="Unassembled WGS sequence"/>
</dbReference>
<dbReference type="AlphaFoldDB" id="A0A849SFQ5"/>
<protein>
    <submittedName>
        <fullName evidence="1">DUF3052 domain-containing protein</fullName>
    </submittedName>
</protein>
<evidence type="ECO:0000313" key="1">
    <source>
        <dbReference type="EMBL" id="NOT33301.1"/>
    </source>
</evidence>
<dbReference type="EMBL" id="JABFRW010000041">
    <property type="protein sequence ID" value="NOT33301.1"/>
    <property type="molecule type" value="Genomic_DNA"/>
</dbReference>
<evidence type="ECO:0000313" key="2">
    <source>
        <dbReference type="Proteomes" id="UP000580839"/>
    </source>
</evidence>
<reference evidence="1 2" key="1">
    <citation type="submission" date="2020-04" db="EMBL/GenBank/DDBJ databases">
        <title>Metagenomic profiling of ammonia- and methane-oxidizing microorganisms in a Dutch drinking water treatment plant.</title>
        <authorList>
            <person name="Poghosyan L."/>
            <person name="Leucker S."/>
        </authorList>
    </citation>
    <scope>NUCLEOTIDE SEQUENCE [LARGE SCALE GENOMIC DNA]</scope>
    <source>
        <strain evidence="1">S-RSF-IL-03</strain>
    </source>
</reference>
<organism evidence="1 2">
    <name type="scientific">Eiseniibacteriota bacterium</name>
    <dbReference type="NCBI Taxonomy" id="2212470"/>
    <lineage>
        <taxon>Bacteria</taxon>
        <taxon>Candidatus Eiseniibacteriota</taxon>
    </lineage>
</organism>
<proteinExistence type="predicted"/>
<gene>
    <name evidence="1" type="ORF">HOP12_03930</name>
</gene>
<sequence length="207" mass="22579">MGREKACTAVWRRQRSQGRALLESSELIFRGEFRVRAAFSTLRGITVRAGMLKLDTPEGVLSLELGDEAERWADRIRNPKSVLDKLGVKPAHTVAVIGVSDAGFLADLSARAATVSRGRVKSGSDLVFLGVERLADLARLTTLREAIAAAGGVWVVWAKGRRELNEDHVRAAALRARLVDVKVVAFSPTHSALKLVIPLAQRTTHVR</sequence>
<accession>A0A849SFQ5</accession>
<comment type="caution">
    <text evidence="1">The sequence shown here is derived from an EMBL/GenBank/DDBJ whole genome shotgun (WGS) entry which is preliminary data.</text>
</comment>